<sequence length="393" mass="46083">MDIFGKVTDFITLVQKSDYDLSLIYSQDPNTIYVILLIVLALLFGIVFTMNNWFKTTELLKLISEIKDTKNLEEYDSKLDKVILELPKRGSKAANSLNFVKEDIFKNHLKLLKEKNIKEKIESFKKISISYSLICEILKKYNLEELSKFYNFKSKTILENDLFTEIEFFYKNSFFKKEDAIFVDEIISYANTTINPNDITNPLFIQINRFNFGFNLDLYKFIKALDKNKSEKIYSECNKKMNNLLHDENAKVSEVILSYMLENNEKEKVYSYISKLKDSLHLQSLYYNLFAKKDDINLDLAFVKNETKINAKYKEHFENQITFNWKDLSYINHIIKSPKVIDILGHTDCRVVLERVEKLEKEALDNQTIAQVLEVAKRAEAIAKEAKAIARSK</sequence>
<organism evidence="2 3">
    <name type="scientific">Arcobacter suis CECT 7833</name>
    <dbReference type="NCBI Taxonomy" id="663365"/>
    <lineage>
        <taxon>Bacteria</taxon>
        <taxon>Pseudomonadati</taxon>
        <taxon>Campylobacterota</taxon>
        <taxon>Epsilonproteobacteria</taxon>
        <taxon>Campylobacterales</taxon>
        <taxon>Arcobacteraceae</taxon>
        <taxon>Arcobacter</taxon>
    </lineage>
</organism>
<evidence type="ECO:0000256" key="1">
    <source>
        <dbReference type="SAM" id="Phobius"/>
    </source>
</evidence>
<keyword evidence="1" id="KW-0812">Transmembrane</keyword>
<keyword evidence="1" id="KW-1133">Transmembrane helix</keyword>
<accession>A0AAD0SQB4</accession>
<gene>
    <name evidence="2" type="ORF">ASUIS_1042</name>
</gene>
<evidence type="ECO:0000313" key="3">
    <source>
        <dbReference type="Proteomes" id="UP000263040"/>
    </source>
</evidence>
<protein>
    <submittedName>
        <fullName evidence="2">Uncharacterized protein</fullName>
    </submittedName>
</protein>
<dbReference type="KEGG" id="asui:ASUIS_1042"/>
<evidence type="ECO:0000313" key="2">
    <source>
        <dbReference type="EMBL" id="AXX89530.1"/>
    </source>
</evidence>
<proteinExistence type="predicted"/>
<dbReference type="Proteomes" id="UP000263040">
    <property type="component" value="Chromosome"/>
</dbReference>
<dbReference type="RefSeq" id="WP_118886072.1">
    <property type="nucleotide sequence ID" value="NZ_CP032100.1"/>
</dbReference>
<keyword evidence="1" id="KW-0472">Membrane</keyword>
<dbReference type="AlphaFoldDB" id="A0AAD0SQB4"/>
<name>A0AAD0SQB4_9BACT</name>
<reference evidence="2 3" key="1">
    <citation type="submission" date="2018-08" db="EMBL/GenBank/DDBJ databases">
        <title>Complete genome of the Arcobacter suis type strain LMG 26152.</title>
        <authorList>
            <person name="Miller W.G."/>
            <person name="Yee E."/>
            <person name="Bono J.L."/>
        </authorList>
    </citation>
    <scope>NUCLEOTIDE SEQUENCE [LARGE SCALE GENOMIC DNA]</scope>
    <source>
        <strain evidence="2 3">CECT 7833</strain>
    </source>
</reference>
<feature type="transmembrane region" description="Helical" evidence="1">
    <location>
        <begin position="32"/>
        <end position="54"/>
    </location>
</feature>
<dbReference type="EMBL" id="CP032100">
    <property type="protein sequence ID" value="AXX89530.1"/>
    <property type="molecule type" value="Genomic_DNA"/>
</dbReference>
<keyword evidence="3" id="KW-1185">Reference proteome</keyword>